<reference evidence="2 3" key="1">
    <citation type="submission" date="2023-05" db="EMBL/GenBank/DDBJ databases">
        <title>A 100% complete, gapless, phased diploid assembly of the Scenedesmus obliquus UTEX 3031 genome.</title>
        <authorList>
            <person name="Biondi T.C."/>
            <person name="Hanschen E.R."/>
            <person name="Kwon T."/>
            <person name="Eng W."/>
            <person name="Kruse C.P.S."/>
            <person name="Koehler S.I."/>
            <person name="Kunde Y."/>
            <person name="Gleasner C.D."/>
            <person name="You Mak K.T."/>
            <person name="Polle J."/>
            <person name="Hovde B.T."/>
            <person name="Starkenburg S.R."/>
        </authorList>
    </citation>
    <scope>NUCLEOTIDE SEQUENCE [LARGE SCALE GENOMIC DNA]</scope>
    <source>
        <strain evidence="2 3">DOE0152z</strain>
    </source>
</reference>
<gene>
    <name evidence="2" type="ORF">OEZ85_002774</name>
</gene>
<dbReference type="EMBL" id="CP126212">
    <property type="protein sequence ID" value="WIA14236.1"/>
    <property type="molecule type" value="Genomic_DNA"/>
</dbReference>
<evidence type="ECO:0000256" key="1">
    <source>
        <dbReference type="SAM" id="Phobius"/>
    </source>
</evidence>
<sequence>MLAGSNPSPLLLLLPTTSSTPATPFPKVPPAPAICIGGITCCLALLAPLLAKASAHLDAPVSYHIGMLSGNILAGRNWDIVCSPSAFCAALLTSMATTLHHSHREADGIGVGAAKSVALMGHDVERGDVTHWLWRCRH</sequence>
<keyword evidence="1" id="KW-0472">Membrane</keyword>
<organism evidence="2 3">
    <name type="scientific">Tetradesmus obliquus</name>
    <name type="common">Green alga</name>
    <name type="synonym">Acutodesmus obliquus</name>
    <dbReference type="NCBI Taxonomy" id="3088"/>
    <lineage>
        <taxon>Eukaryota</taxon>
        <taxon>Viridiplantae</taxon>
        <taxon>Chlorophyta</taxon>
        <taxon>core chlorophytes</taxon>
        <taxon>Chlorophyceae</taxon>
        <taxon>CS clade</taxon>
        <taxon>Sphaeropleales</taxon>
        <taxon>Scenedesmaceae</taxon>
        <taxon>Tetradesmus</taxon>
    </lineage>
</organism>
<feature type="transmembrane region" description="Helical" evidence="1">
    <location>
        <begin position="31"/>
        <end position="51"/>
    </location>
</feature>
<keyword evidence="1" id="KW-0812">Transmembrane</keyword>
<evidence type="ECO:0000313" key="3">
    <source>
        <dbReference type="Proteomes" id="UP001244341"/>
    </source>
</evidence>
<dbReference type="Proteomes" id="UP001244341">
    <property type="component" value="Chromosome 5b"/>
</dbReference>
<evidence type="ECO:0000313" key="2">
    <source>
        <dbReference type="EMBL" id="WIA14236.1"/>
    </source>
</evidence>
<keyword evidence="1" id="KW-1133">Transmembrane helix</keyword>
<accession>A0ABY8U2R4</accession>
<name>A0ABY8U2R4_TETOB</name>
<protein>
    <submittedName>
        <fullName evidence="2">Uncharacterized protein</fullName>
    </submittedName>
</protein>
<keyword evidence="3" id="KW-1185">Reference proteome</keyword>
<proteinExistence type="predicted"/>